<dbReference type="RefSeq" id="WP_083516504.1">
    <property type="nucleotide sequence ID" value="NZ_CP011502.1"/>
</dbReference>
<organism evidence="2">
    <name type="scientific">Aeromicrobium erythreum</name>
    <dbReference type="NCBI Taxonomy" id="2041"/>
    <lineage>
        <taxon>Bacteria</taxon>
        <taxon>Bacillati</taxon>
        <taxon>Actinomycetota</taxon>
        <taxon>Actinomycetes</taxon>
        <taxon>Propionibacteriales</taxon>
        <taxon>Nocardioidaceae</taxon>
        <taxon>Aeromicrobium</taxon>
    </lineage>
</organism>
<reference evidence="3" key="4">
    <citation type="journal article" date="2016" name="Genome Announc.">
        <title>Genome Sequence of Aeromicrobium erythreum NRRL B-3381, an Erythromycin-Producing Bacterium of the Nocardioidaceae.</title>
        <authorList>
            <person name="Harrell E.A."/>
            <person name="Miller E.S."/>
        </authorList>
    </citation>
    <scope>NUCLEOTIDE SEQUENCE</scope>
    <source>
        <strain evidence="3">AR18</strain>
    </source>
</reference>
<evidence type="ECO:0000313" key="2">
    <source>
        <dbReference type="EMBL" id="AAU93811.1"/>
    </source>
</evidence>
<evidence type="ECO:0000259" key="1">
    <source>
        <dbReference type="PROSITE" id="PS50995"/>
    </source>
</evidence>
<dbReference type="PANTHER" id="PTHR33164">
    <property type="entry name" value="TRANSCRIPTIONAL REGULATOR, MARR FAMILY"/>
    <property type="match status" value="1"/>
</dbReference>
<dbReference type="KEGG" id="aer:AERYTH_15945"/>
<dbReference type="PATRIC" id="fig|2041.4.peg.3330"/>
<gene>
    <name evidence="3" type="ORF">AERYTH_15945</name>
</gene>
<dbReference type="GO" id="GO:0003700">
    <property type="term" value="F:DNA-binding transcription factor activity"/>
    <property type="evidence" value="ECO:0007669"/>
    <property type="project" value="InterPro"/>
</dbReference>
<feature type="domain" description="HTH marR-type" evidence="1">
    <location>
        <begin position="1"/>
        <end position="141"/>
    </location>
</feature>
<proteinExistence type="predicted"/>
<reference evidence="3" key="5">
    <citation type="submission" date="2016-01" db="EMBL/GenBank/DDBJ databases">
        <authorList>
            <person name="McClelland M."/>
            <person name="Jain A."/>
            <person name="Saraogi P."/>
            <person name="Mendelson R."/>
            <person name="Westerman R."/>
            <person name="SanMiguel P."/>
            <person name="Csonka L."/>
        </authorList>
    </citation>
    <scope>NUCLEOTIDE SEQUENCE</scope>
    <source>
        <strain evidence="3">AR18</strain>
    </source>
</reference>
<dbReference type="InterPro" id="IPR036390">
    <property type="entry name" value="WH_DNA-bd_sf"/>
</dbReference>
<dbReference type="EMBL" id="CP011502">
    <property type="protein sequence ID" value="ALX06082.1"/>
    <property type="molecule type" value="Genomic_DNA"/>
</dbReference>
<reference evidence="3 4" key="1">
    <citation type="journal article" date="1991" name="Int. J. Syst. Bacteriol.">
        <title>Description of the erythromycin-producing bacterium Arthrobacter sp. strain NRRL B-3381 as Aeromicrobium erythreum gen. nov., sp. nov.</title>
        <authorList>
            <person name="Miller E.S."/>
            <person name="Woese C.R."/>
            <person name="Brenner S."/>
        </authorList>
    </citation>
    <scope>NUCLEOTIDE SEQUENCE [LARGE SCALE GENOMIC DNA]</scope>
    <source>
        <strain evidence="3 4">AR18</strain>
    </source>
</reference>
<dbReference type="InterPro" id="IPR036388">
    <property type="entry name" value="WH-like_DNA-bd_sf"/>
</dbReference>
<reference evidence="2" key="2">
    <citation type="journal article" date="2004" name="J. Ind. Microbiol. Biotechnol.">
        <title>The erythromycin biosynthetic gene cluster of Aeromicrobium erythreum.</title>
        <authorList>
            <person name="Brikun I.A."/>
            <person name="Reeves A.R."/>
            <person name="Cernota W.H."/>
            <person name="Luu M.B."/>
            <person name="Weber J.M."/>
        </authorList>
    </citation>
    <scope>NUCLEOTIDE SEQUENCE</scope>
</reference>
<name>Q5Y9G0_9ACTN</name>
<evidence type="ECO:0000313" key="4">
    <source>
        <dbReference type="Proteomes" id="UP000067689"/>
    </source>
</evidence>
<dbReference type="STRING" id="2041.AERYTH_15945"/>
<dbReference type="EMBL" id="AY623658">
    <property type="protein sequence ID" value="AAU93811.1"/>
    <property type="molecule type" value="Genomic_DNA"/>
</dbReference>
<dbReference type="GO" id="GO:0006950">
    <property type="term" value="P:response to stress"/>
    <property type="evidence" value="ECO:0007669"/>
    <property type="project" value="TreeGrafter"/>
</dbReference>
<dbReference type="Pfam" id="PF12802">
    <property type="entry name" value="MarR_2"/>
    <property type="match status" value="1"/>
</dbReference>
<dbReference type="InterPro" id="IPR000835">
    <property type="entry name" value="HTH_MarR-typ"/>
</dbReference>
<sequence>MTESAARMLEALRGYVVAYQESVHDLARWMGLPPSDGAAFGEVLWAEATGRPMSPARLSERVGLTSGATNALVNRLERDGMVARSRESSDRRLVTLRATPGARRRAEEFTTQATLALQALLAQQDDAHLDAVRATLDRFAAVLPRHR</sequence>
<dbReference type="InterPro" id="IPR039422">
    <property type="entry name" value="MarR/SlyA-like"/>
</dbReference>
<dbReference type="Gene3D" id="1.10.10.10">
    <property type="entry name" value="Winged helix-like DNA-binding domain superfamily/Winged helix DNA-binding domain"/>
    <property type="match status" value="1"/>
</dbReference>
<dbReference type="AlphaFoldDB" id="Q5Y9G0"/>
<evidence type="ECO:0000313" key="3">
    <source>
        <dbReference type="EMBL" id="ALX06082.1"/>
    </source>
</evidence>
<protein>
    <submittedName>
        <fullName evidence="2">MarR family transcriptional regulator</fullName>
    </submittedName>
    <submittedName>
        <fullName evidence="3">Regulatory protein MarR</fullName>
    </submittedName>
</protein>
<dbReference type="SUPFAM" id="SSF46785">
    <property type="entry name" value="Winged helix' DNA-binding domain"/>
    <property type="match status" value="1"/>
</dbReference>
<accession>Q5Y9G0</accession>
<reference evidence="2" key="3">
    <citation type="submission" date="2005-02" db="EMBL/GenBank/DDBJ databases">
        <authorList>
            <person name="Brikun I.A."/>
            <person name="Reeves A.R."/>
            <person name="Weber J.M."/>
        </authorList>
    </citation>
    <scope>NUCLEOTIDE SEQUENCE</scope>
</reference>
<dbReference type="PROSITE" id="PS50995">
    <property type="entry name" value="HTH_MARR_2"/>
    <property type="match status" value="1"/>
</dbReference>
<keyword evidence="4" id="KW-1185">Reference proteome</keyword>
<dbReference type="SMART" id="SM00347">
    <property type="entry name" value="HTH_MARR"/>
    <property type="match status" value="1"/>
</dbReference>
<dbReference type="OrthoDB" id="3177763at2"/>
<dbReference type="PANTHER" id="PTHR33164:SF106">
    <property type="entry name" value="TRANSCRIPTIONAL REGULATORY PROTEIN"/>
    <property type="match status" value="1"/>
</dbReference>
<dbReference type="Proteomes" id="UP000067689">
    <property type="component" value="Chromosome"/>
</dbReference>